<name>A0ABQ7EQR3_BRACR</name>
<reference evidence="1 2" key="1">
    <citation type="journal article" date="2020" name="BMC Genomics">
        <title>Intraspecific diversification of the crop wild relative Brassica cretica Lam. using demographic model selection.</title>
        <authorList>
            <person name="Kioukis A."/>
            <person name="Michalopoulou V.A."/>
            <person name="Briers L."/>
            <person name="Pirintsos S."/>
            <person name="Studholme D.J."/>
            <person name="Pavlidis P."/>
            <person name="Sarris P.F."/>
        </authorList>
    </citation>
    <scope>NUCLEOTIDE SEQUENCE [LARGE SCALE GENOMIC DNA]</scope>
    <source>
        <strain evidence="2">cv. PFS-1207/04</strain>
    </source>
</reference>
<comment type="caution">
    <text evidence="1">The sequence shown here is derived from an EMBL/GenBank/DDBJ whole genome shotgun (WGS) entry which is preliminary data.</text>
</comment>
<accession>A0ABQ7EQR3</accession>
<organism evidence="1 2">
    <name type="scientific">Brassica cretica</name>
    <name type="common">Mustard</name>
    <dbReference type="NCBI Taxonomy" id="69181"/>
    <lineage>
        <taxon>Eukaryota</taxon>
        <taxon>Viridiplantae</taxon>
        <taxon>Streptophyta</taxon>
        <taxon>Embryophyta</taxon>
        <taxon>Tracheophyta</taxon>
        <taxon>Spermatophyta</taxon>
        <taxon>Magnoliopsida</taxon>
        <taxon>eudicotyledons</taxon>
        <taxon>Gunneridae</taxon>
        <taxon>Pentapetalae</taxon>
        <taxon>rosids</taxon>
        <taxon>malvids</taxon>
        <taxon>Brassicales</taxon>
        <taxon>Brassicaceae</taxon>
        <taxon>Brassiceae</taxon>
        <taxon>Brassica</taxon>
    </lineage>
</organism>
<sequence>MESTTAGAAEWQDLNGVPVSTSRLPERLFGQGTPEMETLLSSKFGRLFESPVARCSNFAKLYTRAALLTMSYIPQLRDVSMAKQRKNQFIPLFGNSLGAMRAAHPGLAIY</sequence>
<proteinExistence type="predicted"/>
<evidence type="ECO:0000313" key="1">
    <source>
        <dbReference type="EMBL" id="KAF3605657.1"/>
    </source>
</evidence>
<dbReference type="Proteomes" id="UP000266723">
    <property type="component" value="Unassembled WGS sequence"/>
</dbReference>
<evidence type="ECO:0000313" key="2">
    <source>
        <dbReference type="Proteomes" id="UP000266723"/>
    </source>
</evidence>
<keyword evidence="2" id="KW-1185">Reference proteome</keyword>
<protein>
    <submittedName>
        <fullName evidence="1">Uncharacterized protein</fullName>
    </submittedName>
</protein>
<gene>
    <name evidence="1" type="ORF">DY000_02048583</name>
</gene>
<dbReference type="EMBL" id="QGKV02000297">
    <property type="protein sequence ID" value="KAF3605657.1"/>
    <property type="molecule type" value="Genomic_DNA"/>
</dbReference>